<name>A0ABR1IZZ9_9AGAR</name>
<organism evidence="2 3">
    <name type="scientific">Marasmiellus scandens</name>
    <dbReference type="NCBI Taxonomy" id="2682957"/>
    <lineage>
        <taxon>Eukaryota</taxon>
        <taxon>Fungi</taxon>
        <taxon>Dikarya</taxon>
        <taxon>Basidiomycota</taxon>
        <taxon>Agaricomycotina</taxon>
        <taxon>Agaricomycetes</taxon>
        <taxon>Agaricomycetidae</taxon>
        <taxon>Agaricales</taxon>
        <taxon>Marasmiineae</taxon>
        <taxon>Omphalotaceae</taxon>
        <taxon>Marasmiellus</taxon>
    </lineage>
</organism>
<feature type="region of interest" description="Disordered" evidence="1">
    <location>
        <begin position="42"/>
        <end position="63"/>
    </location>
</feature>
<sequence length="228" mass="24277">MSGTNKPQKNWVKKMLAPFSGRKHKKNSANIAAGASQPNLMIGGRGFPAESRASSSGVSTTSEPIQVPRDQMIGQVQTQDQGILIAGSPDIAAATTVSALGYTAVIGVPAQPRIAGQASGQTVEAQASAAAEDQVMQPDYNYFKLTGAVLEKSVYTLKNFSELIPVPGLGPAVNAVCACIEHYHKVSKNKKKLEEFVDVLAVKSMSLEKEMKRDNSYQLNSHFEVLAG</sequence>
<reference evidence="2 3" key="1">
    <citation type="submission" date="2024-01" db="EMBL/GenBank/DDBJ databases">
        <title>A draft genome for the cacao thread blight pathogen Marasmiellus scandens.</title>
        <authorList>
            <person name="Baruah I.K."/>
            <person name="Leung J."/>
            <person name="Bukari Y."/>
            <person name="Amoako-Attah I."/>
            <person name="Meinhardt L.W."/>
            <person name="Bailey B.A."/>
            <person name="Cohen S.P."/>
        </authorList>
    </citation>
    <scope>NUCLEOTIDE SEQUENCE [LARGE SCALE GENOMIC DNA]</scope>
    <source>
        <strain evidence="2 3">GH-19</strain>
    </source>
</reference>
<accession>A0ABR1IZZ9</accession>
<protein>
    <submittedName>
        <fullName evidence="2">Uncharacterized protein</fullName>
    </submittedName>
</protein>
<evidence type="ECO:0000313" key="3">
    <source>
        <dbReference type="Proteomes" id="UP001498398"/>
    </source>
</evidence>
<gene>
    <name evidence="2" type="ORF">VKT23_014773</name>
</gene>
<evidence type="ECO:0000256" key="1">
    <source>
        <dbReference type="SAM" id="MobiDB-lite"/>
    </source>
</evidence>
<feature type="compositionally biased region" description="Low complexity" evidence="1">
    <location>
        <begin position="49"/>
        <end position="63"/>
    </location>
</feature>
<evidence type="ECO:0000313" key="2">
    <source>
        <dbReference type="EMBL" id="KAK7445777.1"/>
    </source>
</evidence>
<proteinExistence type="predicted"/>
<dbReference type="Proteomes" id="UP001498398">
    <property type="component" value="Unassembled WGS sequence"/>
</dbReference>
<dbReference type="EMBL" id="JBANRG010000046">
    <property type="protein sequence ID" value="KAK7445777.1"/>
    <property type="molecule type" value="Genomic_DNA"/>
</dbReference>
<keyword evidence="3" id="KW-1185">Reference proteome</keyword>
<comment type="caution">
    <text evidence="2">The sequence shown here is derived from an EMBL/GenBank/DDBJ whole genome shotgun (WGS) entry which is preliminary data.</text>
</comment>